<evidence type="ECO:0000256" key="3">
    <source>
        <dbReference type="RuleBase" id="RU003633"/>
    </source>
</evidence>
<protein>
    <submittedName>
        <fullName evidence="7">Chalcone synthase-like</fullName>
    </submittedName>
</protein>
<dbReference type="RefSeq" id="XP_039142623.1">
    <property type="nucleotide sequence ID" value="XM_039286689.1"/>
</dbReference>
<dbReference type="FunFam" id="3.40.47.10:FF:000025">
    <property type="entry name" value="Chalcone synthase 2"/>
    <property type="match status" value="1"/>
</dbReference>
<dbReference type="Gene3D" id="3.40.47.10">
    <property type="match status" value="2"/>
</dbReference>
<sequence length="400" mass="44378">MGSNSFAADHKVKKAVGLAKVLALGTANPPNVVYQDTFHDYYFRITNNEHKVELKQKFKRICEKSMIKKRHFFLNEEMLKERPNLCSFMDHSSLNTRHDIMVEEVPKLGAKAAIKALEEWGRPRSDITHLIFCTTGGVDLPGADYQIIKLLGLSPYTKRVMLYSQGCFAGGTVLRIAKDLAENNVNARVLIVCSEITAICFRGADDVHIDNLVGQAMFADGSAAAVIGADPIPGVENPYFELVSTDQLILPDSDGAIEGHLREVGLTFHLHNQVPNMIGNNIEKSLVKAFEPLGIWDWNSLFWIAHPGGRAILDRIEEKLELKPEKLKATRNVLSEYGNMSSVCVFFIMDEMRKRSVAEEKGTAGEGLEWGVLYGFGPGLTMETVVLHALPLHGVVSNEN</sequence>
<comment type="similarity">
    <text evidence="1 3">Belongs to the thiolase-like superfamily. Chalcone/stilbene synthases family.</text>
</comment>
<dbReference type="InterPro" id="IPR012328">
    <property type="entry name" value="Chalcone/stilbene_synt_C"/>
</dbReference>
<dbReference type="GO" id="GO:0030639">
    <property type="term" value="P:polyketide biosynthetic process"/>
    <property type="evidence" value="ECO:0007669"/>
    <property type="project" value="TreeGrafter"/>
</dbReference>
<organism evidence="6 7">
    <name type="scientific">Dioscorea cayennensis subsp. rotundata</name>
    <name type="common">White Guinea yam</name>
    <name type="synonym">Dioscorea rotundata</name>
    <dbReference type="NCBI Taxonomy" id="55577"/>
    <lineage>
        <taxon>Eukaryota</taxon>
        <taxon>Viridiplantae</taxon>
        <taxon>Streptophyta</taxon>
        <taxon>Embryophyta</taxon>
        <taxon>Tracheophyta</taxon>
        <taxon>Spermatophyta</taxon>
        <taxon>Magnoliopsida</taxon>
        <taxon>Liliopsida</taxon>
        <taxon>Dioscoreales</taxon>
        <taxon>Dioscoreaceae</taxon>
        <taxon>Dioscorea</taxon>
    </lineage>
</organism>
<dbReference type="GO" id="GO:0016747">
    <property type="term" value="F:acyltransferase activity, transferring groups other than amino-acyl groups"/>
    <property type="evidence" value="ECO:0007669"/>
    <property type="project" value="InterPro"/>
</dbReference>
<proteinExistence type="inferred from homology"/>
<dbReference type="PANTHER" id="PTHR11877:SF80">
    <property type="entry name" value="CHALCONE SYNTHASE 1"/>
    <property type="match status" value="1"/>
</dbReference>
<name>A0AB40CX60_DIOCR</name>
<dbReference type="Pfam" id="PF02797">
    <property type="entry name" value="Chal_sti_synt_C"/>
    <property type="match status" value="1"/>
</dbReference>
<dbReference type="FunFam" id="3.40.47.10:FF:000014">
    <property type="entry name" value="Chalcone synthase 1"/>
    <property type="match status" value="1"/>
</dbReference>
<evidence type="ECO:0000313" key="6">
    <source>
        <dbReference type="Proteomes" id="UP001515500"/>
    </source>
</evidence>
<reference evidence="7" key="1">
    <citation type="submission" date="2025-08" db="UniProtKB">
        <authorList>
            <consortium name="RefSeq"/>
        </authorList>
    </citation>
    <scope>IDENTIFICATION</scope>
</reference>
<dbReference type="InterPro" id="IPR011141">
    <property type="entry name" value="Polyketide_synthase_type-III"/>
</dbReference>
<dbReference type="Pfam" id="PF00195">
    <property type="entry name" value="Chal_sti_synt_N"/>
    <property type="match status" value="1"/>
</dbReference>
<evidence type="ECO:0000313" key="7">
    <source>
        <dbReference type="RefSeq" id="XP_039142623.1"/>
    </source>
</evidence>
<feature type="domain" description="Chalcone/stilbene synthase N-terminal" evidence="4">
    <location>
        <begin position="12"/>
        <end position="231"/>
    </location>
</feature>
<dbReference type="GeneID" id="120280000"/>
<dbReference type="PIRSF" id="PIRSF000451">
    <property type="entry name" value="PKS_III"/>
    <property type="match status" value="1"/>
</dbReference>
<feature type="domain" description="Chalcone/stilbene synthase C-terminal" evidence="5">
    <location>
        <begin position="241"/>
        <end position="391"/>
    </location>
</feature>
<dbReference type="PANTHER" id="PTHR11877">
    <property type="entry name" value="HYDROXYMETHYLGLUTARYL-COA SYNTHASE"/>
    <property type="match status" value="1"/>
</dbReference>
<gene>
    <name evidence="7" type="primary">LOC120280000</name>
</gene>
<keyword evidence="3" id="KW-0808">Transferase</keyword>
<evidence type="ECO:0000259" key="4">
    <source>
        <dbReference type="Pfam" id="PF00195"/>
    </source>
</evidence>
<dbReference type="AlphaFoldDB" id="A0AB40CX60"/>
<dbReference type="Proteomes" id="UP001515500">
    <property type="component" value="Chromosome 17"/>
</dbReference>
<dbReference type="CDD" id="cd00831">
    <property type="entry name" value="CHS_like"/>
    <property type="match status" value="1"/>
</dbReference>
<evidence type="ECO:0000256" key="2">
    <source>
        <dbReference type="PIRSR" id="PIRSR000451-1"/>
    </source>
</evidence>
<keyword evidence="6" id="KW-1185">Reference proteome</keyword>
<dbReference type="InterPro" id="IPR016039">
    <property type="entry name" value="Thiolase-like"/>
</dbReference>
<dbReference type="SUPFAM" id="SSF53901">
    <property type="entry name" value="Thiolase-like"/>
    <property type="match status" value="2"/>
</dbReference>
<accession>A0AB40CX60</accession>
<evidence type="ECO:0000256" key="1">
    <source>
        <dbReference type="ARBA" id="ARBA00005531"/>
    </source>
</evidence>
<keyword evidence="3" id="KW-0012">Acyltransferase</keyword>
<feature type="active site" description="Acyl-thioester intermediate" evidence="2">
    <location>
        <position position="167"/>
    </location>
</feature>
<dbReference type="InterPro" id="IPR001099">
    <property type="entry name" value="Chalcone/stilbene_synt_N"/>
</dbReference>
<evidence type="ECO:0000259" key="5">
    <source>
        <dbReference type="Pfam" id="PF02797"/>
    </source>
</evidence>